<protein>
    <recommendedName>
        <fullName evidence="1">TnsA endonuclease N-terminal domain-containing protein</fullName>
    </recommendedName>
</protein>
<dbReference type="Proteomes" id="UP001500274">
    <property type="component" value="Unassembled WGS sequence"/>
</dbReference>
<dbReference type="NCBIfam" id="NF033179">
    <property type="entry name" value="TnsA_like_Actin"/>
    <property type="match status" value="1"/>
</dbReference>
<dbReference type="Pfam" id="PF08722">
    <property type="entry name" value="Tn7_TnsA-like_N"/>
    <property type="match status" value="1"/>
</dbReference>
<proteinExistence type="predicted"/>
<accession>A0ABN3PEI2</accession>
<evidence type="ECO:0000259" key="1">
    <source>
        <dbReference type="Pfam" id="PF08722"/>
    </source>
</evidence>
<sequence length="240" mass="27124">MSGSLQTAGSVRADFEWVLDGKRDRRDAMDAAGVAFESVDVVRVPASWQHKRSYEGFYWAATTASHVWFESLYERAALMRLDRDRRVAGLASQPMWIHWPQGAGKHAPDFFVRYHDGSAALVDVRPAERIGDDDAEVFRMTAEVCERLGWGYQVVSDISVTEHRNLRFLSGYRFDRWISASATARIRASEGEQRTLGEWEELLANLCAEPLGAVYSALWWRRLRVDVELPLSLSTAAVAA</sequence>
<feature type="domain" description="TnsA endonuclease N-terminal" evidence="1">
    <location>
        <begin position="85"/>
        <end position="156"/>
    </location>
</feature>
<dbReference type="RefSeq" id="WP_077049454.1">
    <property type="nucleotide sequence ID" value="NZ_BAAARI010000012.1"/>
</dbReference>
<evidence type="ECO:0000313" key="2">
    <source>
        <dbReference type="EMBL" id="GAA2580376.1"/>
    </source>
</evidence>
<dbReference type="InterPro" id="IPR048000">
    <property type="entry name" value="TnsA-like"/>
</dbReference>
<comment type="caution">
    <text evidence="2">The sequence shown here is derived from an EMBL/GenBank/DDBJ whole genome shotgun (WGS) entry which is preliminary data.</text>
</comment>
<dbReference type="EMBL" id="BAAARI010000012">
    <property type="protein sequence ID" value="GAA2580376.1"/>
    <property type="molecule type" value="Genomic_DNA"/>
</dbReference>
<gene>
    <name evidence="2" type="ORF">GCM10009862_19470</name>
</gene>
<keyword evidence="3" id="KW-1185">Reference proteome</keyword>
<dbReference type="InterPro" id="IPR014833">
    <property type="entry name" value="TnsA_N"/>
</dbReference>
<evidence type="ECO:0000313" key="3">
    <source>
        <dbReference type="Proteomes" id="UP001500274"/>
    </source>
</evidence>
<organism evidence="2 3">
    <name type="scientific">Microbacterium binotii</name>
    <dbReference type="NCBI Taxonomy" id="462710"/>
    <lineage>
        <taxon>Bacteria</taxon>
        <taxon>Bacillati</taxon>
        <taxon>Actinomycetota</taxon>
        <taxon>Actinomycetes</taxon>
        <taxon>Micrococcales</taxon>
        <taxon>Microbacteriaceae</taxon>
        <taxon>Microbacterium</taxon>
    </lineage>
</organism>
<reference evidence="2 3" key="1">
    <citation type="journal article" date="2019" name="Int. J. Syst. Evol. Microbiol.">
        <title>The Global Catalogue of Microorganisms (GCM) 10K type strain sequencing project: providing services to taxonomists for standard genome sequencing and annotation.</title>
        <authorList>
            <consortium name="The Broad Institute Genomics Platform"/>
            <consortium name="The Broad Institute Genome Sequencing Center for Infectious Disease"/>
            <person name="Wu L."/>
            <person name="Ma J."/>
        </authorList>
    </citation>
    <scope>NUCLEOTIDE SEQUENCE [LARGE SCALE GENOMIC DNA]</scope>
    <source>
        <strain evidence="2 3">JCM 16365</strain>
    </source>
</reference>
<name>A0ABN3PEI2_9MICO</name>